<evidence type="ECO:0000256" key="8">
    <source>
        <dbReference type="RuleBase" id="RU363079"/>
    </source>
</evidence>
<comment type="subcellular location">
    <subcellularLocation>
        <location evidence="1">Membrane</location>
        <topology evidence="1">Multi-pass membrane protein</topology>
    </subcellularLocation>
</comment>
<dbReference type="GO" id="GO:0016020">
    <property type="term" value="C:membrane"/>
    <property type="evidence" value="ECO:0007669"/>
    <property type="project" value="UniProtKB-SubCell"/>
</dbReference>
<proteinExistence type="inferred from homology"/>
<gene>
    <name evidence="10" type="ORF">M514_06006</name>
</gene>
<feature type="transmembrane region" description="Helical" evidence="8">
    <location>
        <begin position="351"/>
        <end position="380"/>
    </location>
</feature>
<dbReference type="GO" id="GO:0072657">
    <property type="term" value="P:protein localization to membrane"/>
    <property type="evidence" value="ECO:0007669"/>
    <property type="project" value="TreeGrafter"/>
</dbReference>
<evidence type="ECO:0000256" key="3">
    <source>
        <dbReference type="ARBA" id="ARBA00022692"/>
    </source>
</evidence>
<evidence type="ECO:0000256" key="1">
    <source>
        <dbReference type="ARBA" id="ARBA00004141"/>
    </source>
</evidence>
<dbReference type="PANTHER" id="PTHR10766">
    <property type="entry name" value="TRANSMEMBRANE 9 SUPERFAMILY PROTEIN"/>
    <property type="match status" value="1"/>
</dbReference>
<evidence type="ECO:0000259" key="9">
    <source>
        <dbReference type="PROSITE" id="PS50137"/>
    </source>
</evidence>
<keyword evidence="6 8" id="KW-0472">Membrane</keyword>
<dbReference type="Proteomes" id="UP000030758">
    <property type="component" value="Unassembled WGS sequence"/>
</dbReference>
<feature type="transmembrane region" description="Helical" evidence="8">
    <location>
        <begin position="577"/>
        <end position="600"/>
    </location>
</feature>
<name>A0A085MW23_9BILA</name>
<organism evidence="10">
    <name type="scientific">Trichuris suis</name>
    <name type="common">pig whipworm</name>
    <dbReference type="NCBI Taxonomy" id="68888"/>
    <lineage>
        <taxon>Eukaryota</taxon>
        <taxon>Metazoa</taxon>
        <taxon>Ecdysozoa</taxon>
        <taxon>Nematoda</taxon>
        <taxon>Enoplea</taxon>
        <taxon>Dorylaimia</taxon>
        <taxon>Trichinellida</taxon>
        <taxon>Trichuridae</taxon>
        <taxon>Trichuris</taxon>
    </lineage>
</organism>
<comment type="similarity">
    <text evidence="2 8">Belongs to the nonaspanin (TM9SF) (TC 9.A.2) family.</text>
</comment>
<keyword evidence="4" id="KW-0732">Signal</keyword>
<dbReference type="PROSITE" id="PS50137">
    <property type="entry name" value="DS_RBD"/>
    <property type="match status" value="1"/>
</dbReference>
<feature type="transmembrane region" description="Helical" evidence="8">
    <location>
        <begin position="514"/>
        <end position="536"/>
    </location>
</feature>
<evidence type="ECO:0000256" key="7">
    <source>
        <dbReference type="PROSITE-ProRule" id="PRU00266"/>
    </source>
</evidence>
<feature type="transmembrane region" description="Helical" evidence="8">
    <location>
        <begin position="6"/>
        <end position="24"/>
    </location>
</feature>
<dbReference type="Gene3D" id="3.30.160.20">
    <property type="match status" value="1"/>
</dbReference>
<keyword evidence="3 8" id="KW-0812">Transmembrane</keyword>
<feature type="transmembrane region" description="Helical" evidence="8">
    <location>
        <begin position="612"/>
        <end position="632"/>
    </location>
</feature>
<feature type="transmembrane region" description="Helical" evidence="8">
    <location>
        <begin position="423"/>
        <end position="447"/>
    </location>
</feature>
<reference evidence="10" key="1">
    <citation type="journal article" date="2014" name="Nat. Genet.">
        <title>Genome and transcriptome of the porcine whipworm Trichuris suis.</title>
        <authorList>
            <person name="Jex A.R."/>
            <person name="Nejsum P."/>
            <person name="Schwarz E.M."/>
            <person name="Hu L."/>
            <person name="Young N.D."/>
            <person name="Hall R.S."/>
            <person name="Korhonen P.K."/>
            <person name="Liao S."/>
            <person name="Thamsborg S."/>
            <person name="Xia J."/>
            <person name="Xu P."/>
            <person name="Wang S."/>
            <person name="Scheerlinck J.P."/>
            <person name="Hofmann A."/>
            <person name="Sternberg P.W."/>
            <person name="Wang J."/>
            <person name="Gasser R.B."/>
        </authorList>
    </citation>
    <scope>NUCLEOTIDE SEQUENCE [LARGE SCALE GENOMIC DNA]</scope>
    <source>
        <strain evidence="10">DCEP-RM93F</strain>
    </source>
</reference>
<evidence type="ECO:0000313" key="10">
    <source>
        <dbReference type="EMBL" id="KFD61419.1"/>
    </source>
</evidence>
<dbReference type="Pfam" id="PF02990">
    <property type="entry name" value="EMP70"/>
    <property type="match status" value="1"/>
</dbReference>
<evidence type="ECO:0000256" key="6">
    <source>
        <dbReference type="ARBA" id="ARBA00023136"/>
    </source>
</evidence>
<dbReference type="InterPro" id="IPR004240">
    <property type="entry name" value="EMP70"/>
</dbReference>
<dbReference type="PANTHER" id="PTHR10766:SF176">
    <property type="entry name" value="TRANSMEMBRANE 9 SUPERFAMILY MEMBER"/>
    <property type="match status" value="1"/>
</dbReference>
<keyword evidence="7" id="KW-0694">RNA-binding</keyword>
<dbReference type="AlphaFoldDB" id="A0A085MW23"/>
<accession>A0A085MW23</accession>
<dbReference type="SUPFAM" id="SSF54768">
    <property type="entry name" value="dsRNA-binding domain-like"/>
    <property type="match status" value="1"/>
</dbReference>
<dbReference type="InterPro" id="IPR014720">
    <property type="entry name" value="dsRBD_dom"/>
</dbReference>
<feature type="transmembrane region" description="Helical" evidence="8">
    <location>
        <begin position="290"/>
        <end position="312"/>
    </location>
</feature>
<evidence type="ECO:0000256" key="5">
    <source>
        <dbReference type="ARBA" id="ARBA00022989"/>
    </source>
</evidence>
<feature type="transmembrane region" description="Helical" evidence="8">
    <location>
        <begin position="542"/>
        <end position="570"/>
    </location>
</feature>
<feature type="domain" description="DRBM" evidence="9">
    <location>
        <begin position="778"/>
        <end position="847"/>
    </location>
</feature>
<evidence type="ECO:0000256" key="2">
    <source>
        <dbReference type="ARBA" id="ARBA00005227"/>
    </source>
</evidence>
<feature type="transmembrane region" description="Helical" evidence="8">
    <location>
        <begin position="392"/>
        <end position="411"/>
    </location>
</feature>
<sequence>MWSGLFFISSVSNSFSYLVNYFFVRVNSFTMAKRPLNVAMLLILLVMATKVNSFYLPGLYPVNFCEPDKETSTCKSHVPVFVNRLDSKNSVLTYEYHDFDFCLGPEKLETPFENLGQVLFGERIRPSPYEILFNKNQTCKTLCSKNYDSSNGADVRKVQALIHGIKMGYTHHWIVDNLPVTFCAFSGNSLCINGFPMGVTSTEQSSAENSNVFFLFNHIDFLIEYRDLSTDPNYFDNPIGGRIISVKATPSRQFSNFLILHSKKTTKTDVKWASRWDYILNLNVSSNIQWFGISNSILIILFLSTMIGIILLRTLRRDIARYNQFDNTDDVQEEFGWKLVHGDVFRPPKNCLLLSVFVGSGTQILCMTFVTLVFAFLGFVSPARRGSTMTCLVILYVFFGIVNGYVSARLYKAVGGIKWKLNVLLTCFLCPGIIFGLFFMCNVILWAKKSSTAVPFSTLCLLLFLWFGISLPLTFTGAYFGYRKPRPAYPVRTNQIPRQIPPQPTFARPFPATFMAGVLPFGCIYVQMFFIFNSLWAHQTYYMFGFLFSVFLILLVTLAETSVVLCYFQLCGEDYRWWWRAFLSSGFTAFYLFLYSIYFFFAKLTMTSAVSFVLYFSYCIIFVFIFFLLCGWPKGLIIGMEGNVKNAAVPVEAAQWPLINATEFSELRYDPTYGAYHFWANLRNNQVIMFNRDAAQLNGRMQEGNPQSIEQERPYGYDMTAPEPVGDQLVHEASNPPGFDHVLNEPCVTGQPFGTYPLSYPLSIPNMYSDPDITNIKSPISIMHEMQQKYQISIDFKMTTNQAKRNEHYCTLYLTSCDMEVYAFGCGYRAAVAKQQAAAHMILRLVESSILNLYFFPSSYFNMDGTIYFGFDSVVLKRRLSFKKCSMKKAQVVPLQLSFDITAKIVNNLLLTVCSYRKGQNTFFYVSQAEQSCWDQYRRGQTGAAIYVAQAKGELSMWMTSGNYYAPADNAKWYLNASALNANSTVCNEET</sequence>
<dbReference type="GO" id="GO:0003723">
    <property type="term" value="F:RNA binding"/>
    <property type="evidence" value="ECO:0007669"/>
    <property type="project" value="UniProtKB-UniRule"/>
</dbReference>
<keyword evidence="5 8" id="KW-1133">Transmembrane helix</keyword>
<protein>
    <recommendedName>
        <fullName evidence="8">Transmembrane 9 superfamily member</fullName>
    </recommendedName>
</protein>
<evidence type="ECO:0000256" key="4">
    <source>
        <dbReference type="ARBA" id="ARBA00022729"/>
    </source>
</evidence>
<dbReference type="EMBL" id="KL367623">
    <property type="protein sequence ID" value="KFD61419.1"/>
    <property type="molecule type" value="Genomic_DNA"/>
</dbReference>
<feature type="transmembrane region" description="Helical" evidence="8">
    <location>
        <begin position="453"/>
        <end position="482"/>
    </location>
</feature>